<accession>A0A1H8YK33</accession>
<evidence type="ECO:0000313" key="2">
    <source>
        <dbReference type="Proteomes" id="UP000198582"/>
    </source>
</evidence>
<dbReference type="Proteomes" id="UP000198582">
    <property type="component" value="Unassembled WGS sequence"/>
</dbReference>
<protein>
    <submittedName>
        <fullName evidence="1">Uncharacterized protein</fullName>
    </submittedName>
</protein>
<dbReference type="EMBL" id="FOEF01000020">
    <property type="protein sequence ID" value="SEP52507.1"/>
    <property type="molecule type" value="Genomic_DNA"/>
</dbReference>
<sequence>MECAFCTSGIDHCHGTLIVHPDGGFTECADPGCADPDRIRHGLIIDCHTVDGGCECTLPAERETVLRQAS</sequence>
<gene>
    <name evidence="1" type="ORF">SAMN04489732_120174</name>
</gene>
<name>A0A1H8YK33_9PSEU</name>
<dbReference type="OrthoDB" id="3629104at2"/>
<proteinExistence type="predicted"/>
<keyword evidence="2" id="KW-1185">Reference proteome</keyword>
<evidence type="ECO:0000313" key="1">
    <source>
        <dbReference type="EMBL" id="SEP52507.1"/>
    </source>
</evidence>
<dbReference type="RefSeq" id="WP_091625836.1">
    <property type="nucleotide sequence ID" value="NZ_FOEF01000020.1"/>
</dbReference>
<reference evidence="1 2" key="1">
    <citation type="submission" date="2016-10" db="EMBL/GenBank/DDBJ databases">
        <authorList>
            <person name="de Groot N.N."/>
        </authorList>
    </citation>
    <scope>NUCLEOTIDE SEQUENCE [LARGE SCALE GENOMIC DNA]</scope>
    <source>
        <strain evidence="1 2">DSM 44993</strain>
    </source>
</reference>
<dbReference type="AlphaFoldDB" id="A0A1H8YK33"/>
<organism evidence="1 2">
    <name type="scientific">Amycolatopsis saalfeldensis</name>
    <dbReference type="NCBI Taxonomy" id="394193"/>
    <lineage>
        <taxon>Bacteria</taxon>
        <taxon>Bacillati</taxon>
        <taxon>Actinomycetota</taxon>
        <taxon>Actinomycetes</taxon>
        <taxon>Pseudonocardiales</taxon>
        <taxon>Pseudonocardiaceae</taxon>
        <taxon>Amycolatopsis</taxon>
    </lineage>
</organism>